<keyword evidence="2" id="KW-1185">Reference proteome</keyword>
<organism evidence="1 2">
    <name type="scientific">Ephemerocybe angulata</name>
    <dbReference type="NCBI Taxonomy" id="980116"/>
    <lineage>
        <taxon>Eukaryota</taxon>
        <taxon>Fungi</taxon>
        <taxon>Dikarya</taxon>
        <taxon>Basidiomycota</taxon>
        <taxon>Agaricomycotina</taxon>
        <taxon>Agaricomycetes</taxon>
        <taxon>Agaricomycetidae</taxon>
        <taxon>Agaricales</taxon>
        <taxon>Agaricineae</taxon>
        <taxon>Psathyrellaceae</taxon>
        <taxon>Ephemerocybe</taxon>
    </lineage>
</organism>
<gene>
    <name evidence="1" type="ORF">DFP72DRAFT_747179</name>
</gene>
<dbReference type="Proteomes" id="UP000521943">
    <property type="component" value="Unassembled WGS sequence"/>
</dbReference>
<protein>
    <submittedName>
        <fullName evidence="1">Uncharacterized protein</fullName>
    </submittedName>
</protein>
<accession>A0A8H6HBT4</accession>
<feature type="non-terminal residue" evidence="1">
    <location>
        <position position="1"/>
    </location>
</feature>
<dbReference type="AlphaFoldDB" id="A0A8H6HBT4"/>
<evidence type="ECO:0000313" key="2">
    <source>
        <dbReference type="Proteomes" id="UP000521943"/>
    </source>
</evidence>
<comment type="caution">
    <text evidence="1">The sequence shown here is derived from an EMBL/GenBank/DDBJ whole genome shotgun (WGS) entry which is preliminary data.</text>
</comment>
<reference evidence="1 2" key="1">
    <citation type="submission" date="2020-07" db="EMBL/GenBank/DDBJ databases">
        <title>Comparative genomics of pyrophilous fungi reveals a link between fire events and developmental genes.</title>
        <authorList>
            <consortium name="DOE Joint Genome Institute"/>
            <person name="Steindorff A.S."/>
            <person name="Carver A."/>
            <person name="Calhoun S."/>
            <person name="Stillman K."/>
            <person name="Liu H."/>
            <person name="Lipzen A."/>
            <person name="Pangilinan J."/>
            <person name="Labutti K."/>
            <person name="Bruns T.D."/>
            <person name="Grigoriev I.V."/>
        </authorList>
    </citation>
    <scope>NUCLEOTIDE SEQUENCE [LARGE SCALE GENOMIC DNA]</scope>
    <source>
        <strain evidence="1 2">CBS 144469</strain>
    </source>
</reference>
<evidence type="ECO:0000313" key="1">
    <source>
        <dbReference type="EMBL" id="KAF6742921.1"/>
    </source>
</evidence>
<dbReference type="EMBL" id="JACGCI010000163">
    <property type="protein sequence ID" value="KAF6742921.1"/>
    <property type="molecule type" value="Genomic_DNA"/>
</dbReference>
<dbReference type="OrthoDB" id="3270336at2759"/>
<name>A0A8H6HBT4_9AGAR</name>
<proteinExistence type="predicted"/>
<sequence length="77" mass="8158">CQSLFKTHIGRAALLRGGIIWRLAVSNVSTSDVLAGPSHHALEGKGIVRSNGHGGFLVDDALSIDEVDAICGHYDVY</sequence>
<feature type="non-terminal residue" evidence="1">
    <location>
        <position position="77"/>
    </location>
</feature>